<feature type="domain" description="C4-type zinc ribbon" evidence="2">
    <location>
        <begin position="201"/>
        <end position="232"/>
    </location>
</feature>
<dbReference type="Gene3D" id="1.10.287.1490">
    <property type="match status" value="1"/>
</dbReference>
<comment type="caution">
    <text evidence="4">The sequence shown here is derived from an EMBL/GenBank/DDBJ whole genome shotgun (WGS) entry which is preliminary data.</text>
</comment>
<feature type="coiled-coil region" evidence="1">
    <location>
        <begin position="33"/>
        <end position="166"/>
    </location>
</feature>
<dbReference type="EMBL" id="PFNG01000216">
    <property type="protein sequence ID" value="PIZ36040.1"/>
    <property type="molecule type" value="Genomic_DNA"/>
</dbReference>
<dbReference type="Pfam" id="PF24481">
    <property type="entry name" value="CT398_CC"/>
    <property type="match status" value="1"/>
</dbReference>
<dbReference type="InterPro" id="IPR003743">
    <property type="entry name" value="Zf-RING_7"/>
</dbReference>
<dbReference type="InterPro" id="IPR056003">
    <property type="entry name" value="CT398_CC_hairpin"/>
</dbReference>
<evidence type="ECO:0000313" key="5">
    <source>
        <dbReference type="Proteomes" id="UP000230956"/>
    </source>
</evidence>
<evidence type="ECO:0000256" key="1">
    <source>
        <dbReference type="SAM" id="Coils"/>
    </source>
</evidence>
<dbReference type="PANTHER" id="PTHR39082">
    <property type="entry name" value="PHOSPHOLIPASE C-BETA-2-RELATED"/>
    <property type="match status" value="1"/>
</dbReference>
<keyword evidence="1" id="KW-0175">Coiled coil</keyword>
<dbReference type="PANTHER" id="PTHR39082:SF1">
    <property type="entry name" value="SCAVENGER RECEPTOR CLASS A MEMBER 3"/>
    <property type="match status" value="1"/>
</dbReference>
<dbReference type="Pfam" id="PF02591">
    <property type="entry name" value="Zn_ribbon_9"/>
    <property type="match status" value="1"/>
</dbReference>
<evidence type="ECO:0000259" key="3">
    <source>
        <dbReference type="Pfam" id="PF24481"/>
    </source>
</evidence>
<dbReference type="AlphaFoldDB" id="A0A2M7T5Z6"/>
<gene>
    <name evidence="4" type="ORF">COY37_09325</name>
</gene>
<dbReference type="Proteomes" id="UP000230956">
    <property type="component" value="Unassembled WGS sequence"/>
</dbReference>
<dbReference type="RefSeq" id="WP_286679088.1">
    <property type="nucleotide sequence ID" value="NZ_MNXI01000126.1"/>
</dbReference>
<evidence type="ECO:0000259" key="2">
    <source>
        <dbReference type="Pfam" id="PF02591"/>
    </source>
</evidence>
<organism evidence="4 5">
    <name type="scientific">Candidatus Aquicultor secundus</name>
    <dbReference type="NCBI Taxonomy" id="1973895"/>
    <lineage>
        <taxon>Bacteria</taxon>
        <taxon>Bacillati</taxon>
        <taxon>Actinomycetota</taxon>
        <taxon>Candidatus Aquicultoria</taxon>
        <taxon>Candidatus Aquicultorales</taxon>
        <taxon>Candidatus Aquicultoraceae</taxon>
        <taxon>Candidatus Aquicultor</taxon>
    </lineage>
</organism>
<feature type="domain" description="CT398-like coiled coil hairpin" evidence="3">
    <location>
        <begin position="10"/>
        <end position="189"/>
    </location>
</feature>
<accession>A0A2M7T5Z6</accession>
<name>A0A2M7T5Z6_9ACTN</name>
<protein>
    <submittedName>
        <fullName evidence="4">Uncharacterized protein</fullName>
    </submittedName>
</protein>
<evidence type="ECO:0000313" key="4">
    <source>
        <dbReference type="EMBL" id="PIZ36040.1"/>
    </source>
</evidence>
<proteinExistence type="predicted"/>
<reference evidence="5" key="1">
    <citation type="submission" date="2017-09" db="EMBL/GenBank/DDBJ databases">
        <title>Depth-based differentiation of microbial function through sediment-hosted aquifers and enrichment of novel symbionts in the deep terrestrial subsurface.</title>
        <authorList>
            <person name="Probst A.J."/>
            <person name="Ladd B."/>
            <person name="Jarett J.K."/>
            <person name="Geller-Mcgrath D.E."/>
            <person name="Sieber C.M.K."/>
            <person name="Emerson J.B."/>
            <person name="Anantharaman K."/>
            <person name="Thomas B.C."/>
            <person name="Malmstrom R."/>
            <person name="Stieglmeier M."/>
            <person name="Klingl A."/>
            <person name="Woyke T."/>
            <person name="Ryan C.M."/>
            <person name="Banfield J.F."/>
        </authorList>
    </citation>
    <scope>NUCLEOTIDE SEQUENCE [LARGE SCALE GENOMIC DNA]</scope>
</reference>
<sequence>MDEYKTLEELQKIDTQIDALQYREKNLPERDRYQKLSEETNKTQALYQAIEKKLRDESQIQKKIEDELDSLNKKIDKEQKRLYSGTITNPKELTSVQQELNHLKEQADVKETELLEQIDVVDGLKSNNKAVEKRLNERKAEVAAAKAEMDASLADIKGQLQKLQAEREPVFAALSEDTRELYGRVRTKQPLAVTVLEEGLCQGCRVELPSNEAERIEASKKLERCPNCSRILVKR</sequence>
<dbReference type="InterPro" id="IPR052376">
    <property type="entry name" value="Oxidative_Scav/Glycosyltrans"/>
</dbReference>